<dbReference type="AlphaFoldDB" id="A0A9D3N7K2"/>
<comment type="subcellular location">
    <subcellularLocation>
        <location evidence="1">Secreted</location>
    </subcellularLocation>
</comment>
<dbReference type="PANTHER" id="PTHR14903">
    <property type="entry name" value="SCLEROSTIN-RELATED"/>
    <property type="match status" value="1"/>
</dbReference>
<dbReference type="GO" id="GO:0030514">
    <property type="term" value="P:negative regulation of BMP signaling pathway"/>
    <property type="evidence" value="ECO:0007669"/>
    <property type="project" value="TreeGrafter"/>
</dbReference>
<dbReference type="OrthoDB" id="6624188at2759"/>
<name>A0A9D3N7K2_9TELE</name>
<evidence type="ECO:0000256" key="9">
    <source>
        <dbReference type="SAM" id="MobiDB-lite"/>
    </source>
</evidence>
<evidence type="ECO:0000259" key="11">
    <source>
        <dbReference type="PROSITE" id="PS01225"/>
    </source>
</evidence>
<feature type="signal peptide" evidence="10">
    <location>
        <begin position="1"/>
        <end position="19"/>
    </location>
</feature>
<feature type="domain" description="CTCK" evidence="11">
    <location>
        <begin position="68"/>
        <end position="159"/>
    </location>
</feature>
<keyword evidence="4" id="KW-0879">Wnt signaling pathway</keyword>
<evidence type="ECO:0000313" key="12">
    <source>
        <dbReference type="EMBL" id="KAG7317097.1"/>
    </source>
</evidence>
<evidence type="ECO:0000256" key="2">
    <source>
        <dbReference type="ARBA" id="ARBA00007850"/>
    </source>
</evidence>
<keyword evidence="13" id="KW-1185">Reference proteome</keyword>
<protein>
    <recommendedName>
        <fullName evidence="11">CTCK domain-containing protein</fullName>
    </recommendedName>
</protein>
<feature type="region of interest" description="Disordered" evidence="9">
    <location>
        <begin position="165"/>
        <end position="185"/>
    </location>
</feature>
<evidence type="ECO:0000256" key="5">
    <source>
        <dbReference type="ARBA" id="ARBA00022729"/>
    </source>
</evidence>
<reference evidence="12 13" key="1">
    <citation type="submission" date="2021-06" db="EMBL/GenBank/DDBJ databases">
        <title>Chromosome-level genome assembly of the red-tail catfish (Hemibagrus wyckioides).</title>
        <authorList>
            <person name="Shao F."/>
        </authorList>
    </citation>
    <scope>NUCLEOTIDE SEQUENCE [LARGE SCALE GENOMIC DNA]</scope>
    <source>
        <strain evidence="12">EC202008001</strain>
        <tissue evidence="12">Blood</tissue>
    </source>
</reference>
<feature type="compositionally biased region" description="Basic residues" evidence="9">
    <location>
        <begin position="174"/>
        <end position="185"/>
    </location>
</feature>
<sequence length="185" mass="20578">MRFYWLMIVLCALLKGCYGFQNGATELSDGIVASALQETQANGSVNQARGGGRRAENAAQIEQSQLGCRELRSTKYISDGQCTSLKAVKELVCAGECLPAHLLPNWIGGGYWARRDTSEWRCVNEHVRTQRVKLWCRDGSTRTYKVAAVTSCTCKRYTRQHNVSELKPSSQKAISKKRRGTNAKA</sequence>
<dbReference type="PROSITE" id="PS01225">
    <property type="entry name" value="CTCK_2"/>
    <property type="match status" value="1"/>
</dbReference>
<keyword evidence="3" id="KW-0964">Secreted</keyword>
<keyword evidence="5 10" id="KW-0732">Signal</keyword>
<keyword evidence="6" id="KW-1015">Disulfide bond</keyword>
<dbReference type="InterPro" id="IPR006207">
    <property type="entry name" value="Cys_knot_C"/>
</dbReference>
<comment type="caution">
    <text evidence="12">The sequence shown here is derived from an EMBL/GenBank/DDBJ whole genome shotgun (WGS) entry which is preliminary data.</text>
</comment>
<feature type="chain" id="PRO_5039203850" description="CTCK domain-containing protein" evidence="10">
    <location>
        <begin position="20"/>
        <end position="185"/>
    </location>
</feature>
<dbReference type="Gene3D" id="2.10.90.10">
    <property type="entry name" value="Cystine-knot cytokines"/>
    <property type="match status" value="1"/>
</dbReference>
<evidence type="ECO:0000313" key="13">
    <source>
        <dbReference type="Proteomes" id="UP000824219"/>
    </source>
</evidence>
<dbReference type="InterPro" id="IPR029034">
    <property type="entry name" value="Cystine-knot_cytokine"/>
</dbReference>
<dbReference type="GO" id="GO:0030178">
    <property type="term" value="P:negative regulation of Wnt signaling pathway"/>
    <property type="evidence" value="ECO:0007669"/>
    <property type="project" value="TreeGrafter"/>
</dbReference>
<keyword evidence="7" id="KW-0325">Glycoprotein</keyword>
<accession>A0A9D3N7K2</accession>
<evidence type="ECO:0000256" key="6">
    <source>
        <dbReference type="ARBA" id="ARBA00023157"/>
    </source>
</evidence>
<dbReference type="EMBL" id="JAHKSW010000024">
    <property type="protein sequence ID" value="KAG7317097.1"/>
    <property type="molecule type" value="Genomic_DNA"/>
</dbReference>
<dbReference type="InterPro" id="IPR008835">
    <property type="entry name" value="Sclerostin/SOSTDC1"/>
</dbReference>
<dbReference type="Pfam" id="PF05463">
    <property type="entry name" value="Sclerostin"/>
    <property type="match status" value="1"/>
</dbReference>
<dbReference type="PANTHER" id="PTHR14903:SF7">
    <property type="entry name" value="NOVEL PROTEIN SIMILAR TO VERTEBRATE SCLEROSTIN DOMAIN CONTAINING 1 (SOSTDC1)"/>
    <property type="match status" value="1"/>
</dbReference>
<evidence type="ECO:0000256" key="3">
    <source>
        <dbReference type="ARBA" id="ARBA00022525"/>
    </source>
</evidence>
<evidence type="ECO:0000256" key="10">
    <source>
        <dbReference type="SAM" id="SignalP"/>
    </source>
</evidence>
<dbReference type="GO" id="GO:0016055">
    <property type="term" value="P:Wnt signaling pathway"/>
    <property type="evidence" value="ECO:0007669"/>
    <property type="project" value="UniProtKB-KW"/>
</dbReference>
<proteinExistence type="inferred from homology"/>
<dbReference type="Proteomes" id="UP000824219">
    <property type="component" value="Linkage Group LG24"/>
</dbReference>
<dbReference type="GO" id="GO:0036122">
    <property type="term" value="F:BMP binding"/>
    <property type="evidence" value="ECO:0007669"/>
    <property type="project" value="TreeGrafter"/>
</dbReference>
<evidence type="ECO:0000256" key="1">
    <source>
        <dbReference type="ARBA" id="ARBA00004613"/>
    </source>
</evidence>
<evidence type="ECO:0000256" key="4">
    <source>
        <dbReference type="ARBA" id="ARBA00022687"/>
    </source>
</evidence>
<comment type="similarity">
    <text evidence="2">Belongs to the sclerostin family.</text>
</comment>
<organism evidence="12 13">
    <name type="scientific">Hemibagrus wyckioides</name>
    <dbReference type="NCBI Taxonomy" id="337641"/>
    <lineage>
        <taxon>Eukaryota</taxon>
        <taxon>Metazoa</taxon>
        <taxon>Chordata</taxon>
        <taxon>Craniata</taxon>
        <taxon>Vertebrata</taxon>
        <taxon>Euteleostomi</taxon>
        <taxon>Actinopterygii</taxon>
        <taxon>Neopterygii</taxon>
        <taxon>Teleostei</taxon>
        <taxon>Ostariophysi</taxon>
        <taxon>Siluriformes</taxon>
        <taxon>Bagridae</taxon>
        <taxon>Hemibagrus</taxon>
    </lineage>
</organism>
<evidence type="ECO:0000256" key="8">
    <source>
        <dbReference type="PROSITE-ProRule" id="PRU00039"/>
    </source>
</evidence>
<comment type="caution">
    <text evidence="8">Lacks conserved residue(s) required for the propagation of feature annotation.</text>
</comment>
<gene>
    <name evidence="12" type="ORF">KOW79_019395</name>
</gene>
<dbReference type="GO" id="GO:0005615">
    <property type="term" value="C:extracellular space"/>
    <property type="evidence" value="ECO:0007669"/>
    <property type="project" value="InterPro"/>
</dbReference>
<evidence type="ECO:0000256" key="7">
    <source>
        <dbReference type="ARBA" id="ARBA00023180"/>
    </source>
</evidence>